<dbReference type="PANTHER" id="PTHR15435:SF2">
    <property type="entry name" value="KICSTOR COMPLEX PROTEIN KAPTIN"/>
    <property type="match status" value="1"/>
</dbReference>
<dbReference type="AlphaFoldDB" id="A0A0V0J921"/>
<name>A0A0V0J921_SCHSO</name>
<gene>
    <name evidence="1" type="primary">KPTN</name>
    <name evidence="2" type="ORF">TR144101</name>
</gene>
<dbReference type="EMBL" id="GEEE01024140">
    <property type="protein sequence ID" value="JAP39085.1"/>
    <property type="molecule type" value="Transcribed_RNA"/>
</dbReference>
<dbReference type="GO" id="GO:0034198">
    <property type="term" value="P:cellular response to amino acid starvation"/>
    <property type="evidence" value="ECO:0007669"/>
    <property type="project" value="TreeGrafter"/>
</dbReference>
<dbReference type="EMBL" id="GEEE01023390">
    <property type="protein sequence ID" value="JAP39835.1"/>
    <property type="molecule type" value="Transcribed_RNA"/>
</dbReference>
<evidence type="ECO:0000313" key="1">
    <source>
        <dbReference type="EMBL" id="JAP39835.1"/>
    </source>
</evidence>
<dbReference type="EMBL" id="GEEE01002645">
    <property type="protein sequence ID" value="JAP60580.1"/>
    <property type="molecule type" value="Transcribed_RNA"/>
</dbReference>
<dbReference type="GO" id="GO:0007015">
    <property type="term" value="P:actin filament organization"/>
    <property type="evidence" value="ECO:0007669"/>
    <property type="project" value="InterPro"/>
</dbReference>
<dbReference type="EMBL" id="GEEE01021846">
    <property type="protein sequence ID" value="JAP41379.1"/>
    <property type="molecule type" value="Transcribed_RNA"/>
</dbReference>
<dbReference type="InterPro" id="IPR029982">
    <property type="entry name" value="Kptn"/>
</dbReference>
<dbReference type="EMBL" id="GEEE01017544">
    <property type="protein sequence ID" value="JAP45681.1"/>
    <property type="molecule type" value="Transcribed_RNA"/>
</dbReference>
<dbReference type="EMBL" id="GEEE01022142">
    <property type="protein sequence ID" value="JAP41083.1"/>
    <property type="molecule type" value="Transcribed_RNA"/>
</dbReference>
<dbReference type="InterPro" id="IPR028994">
    <property type="entry name" value="Integrin_alpha_N"/>
</dbReference>
<dbReference type="SUPFAM" id="SSF69318">
    <property type="entry name" value="Integrin alpha N-terminal domain"/>
    <property type="match status" value="1"/>
</dbReference>
<dbReference type="GO" id="GO:0051015">
    <property type="term" value="F:actin filament binding"/>
    <property type="evidence" value="ECO:0007669"/>
    <property type="project" value="TreeGrafter"/>
</dbReference>
<dbReference type="EMBL" id="GEEE01021319">
    <property type="protein sequence ID" value="JAP41906.1"/>
    <property type="molecule type" value="Transcribed_RNA"/>
</dbReference>
<dbReference type="EMBL" id="GEEE01014457">
    <property type="protein sequence ID" value="JAP48768.1"/>
    <property type="molecule type" value="Transcribed_RNA"/>
</dbReference>
<sequence length="249" mass="27174">MVTYMDFVMLKTDPPVRLSAFGCIDGWFGVGMTDISKPVLLHFFSGSHDSPITCVKLFKQFPEPSPHPLGSQGETVEPPFSAGTPEEFSLLVCSGFEPAVVYQNVYTCQHFGSDNQAVLHGSADFDHVNCACVGDLDFDGRPEIVIGTFGQQLLLYRWVTDEERTSDSVVAVAAAADKASLPGRYECVSRRTVAGQVHSLLYGYDFLGDGCLCLAVLTSQGLQVLQCKSETVMDLLERRLDCLLADSKL</sequence>
<dbReference type="EMBL" id="GEEE01017018">
    <property type="protein sequence ID" value="JAP46207.1"/>
    <property type="molecule type" value="Transcribed_RNA"/>
</dbReference>
<organism evidence="2">
    <name type="scientific">Schistocephalus solidus</name>
    <name type="common">Tapeworm</name>
    <dbReference type="NCBI Taxonomy" id="70667"/>
    <lineage>
        <taxon>Eukaryota</taxon>
        <taxon>Metazoa</taxon>
        <taxon>Spiralia</taxon>
        <taxon>Lophotrochozoa</taxon>
        <taxon>Platyhelminthes</taxon>
        <taxon>Cestoda</taxon>
        <taxon>Eucestoda</taxon>
        <taxon>Diphyllobothriidea</taxon>
        <taxon>Diphyllobothriidae</taxon>
        <taxon>Schistocephalus</taxon>
    </lineage>
</organism>
<dbReference type="GO" id="GO:0030027">
    <property type="term" value="C:lamellipodium"/>
    <property type="evidence" value="ECO:0007669"/>
    <property type="project" value="TreeGrafter"/>
</dbReference>
<dbReference type="GO" id="GO:0015629">
    <property type="term" value="C:actin cytoskeleton"/>
    <property type="evidence" value="ECO:0007669"/>
    <property type="project" value="InterPro"/>
</dbReference>
<dbReference type="PANTHER" id="PTHR15435">
    <property type="entry name" value="KICSTOR COMPLEX PROTEIN KAPTIN"/>
    <property type="match status" value="1"/>
</dbReference>
<proteinExistence type="predicted"/>
<dbReference type="EMBL" id="GEEE01001155">
    <property type="protein sequence ID" value="JAP62070.1"/>
    <property type="molecule type" value="Transcribed_RNA"/>
</dbReference>
<protein>
    <submittedName>
        <fullName evidence="1">Kaptin</fullName>
    </submittedName>
</protein>
<dbReference type="EMBL" id="GEEE01005541">
    <property type="protein sequence ID" value="JAP57684.1"/>
    <property type="molecule type" value="Transcribed_RNA"/>
</dbReference>
<accession>A0A0V0J921</accession>
<dbReference type="EMBL" id="GEEE01010736">
    <property type="protein sequence ID" value="JAP52489.1"/>
    <property type="molecule type" value="Transcribed_RNA"/>
</dbReference>
<dbReference type="GO" id="GO:1904262">
    <property type="term" value="P:negative regulation of TORC1 signaling"/>
    <property type="evidence" value="ECO:0007669"/>
    <property type="project" value="TreeGrafter"/>
</dbReference>
<dbReference type="EMBL" id="GEEE01024472">
    <property type="protein sequence ID" value="JAP38753.1"/>
    <property type="molecule type" value="Transcribed_RNA"/>
</dbReference>
<dbReference type="EMBL" id="GEEE01023683">
    <property type="protein sequence ID" value="JAP39542.1"/>
    <property type="molecule type" value="Transcribed_RNA"/>
</dbReference>
<dbReference type="EMBL" id="GEEE01010054">
    <property type="protein sequence ID" value="JAP53171.1"/>
    <property type="molecule type" value="Transcribed_RNA"/>
</dbReference>
<dbReference type="EMBL" id="GEEE01022091">
    <property type="protein sequence ID" value="JAP41134.1"/>
    <property type="molecule type" value="Transcribed_RNA"/>
</dbReference>
<reference evidence="2" key="1">
    <citation type="submission" date="2016-01" db="EMBL/GenBank/DDBJ databases">
        <title>Reference transcriptome for the parasite Schistocephalus solidus: insights into the molecular evolution of parasitism.</title>
        <authorList>
            <person name="Hebert F.O."/>
            <person name="Grambauer S."/>
            <person name="Barber I."/>
            <person name="Landry C.R."/>
            <person name="Aubin-Horth N."/>
        </authorList>
    </citation>
    <scope>NUCLEOTIDE SEQUENCE</scope>
</reference>
<dbReference type="EMBL" id="GEEE01013461">
    <property type="protein sequence ID" value="JAP49764.1"/>
    <property type="molecule type" value="Transcribed_RNA"/>
</dbReference>
<evidence type="ECO:0000313" key="2">
    <source>
        <dbReference type="EMBL" id="JAP62070.1"/>
    </source>
</evidence>